<feature type="transmembrane region" description="Helical" evidence="9">
    <location>
        <begin position="244"/>
        <end position="265"/>
    </location>
</feature>
<dbReference type="SUPFAM" id="SSF82866">
    <property type="entry name" value="Multidrug efflux transporter AcrB transmembrane domain"/>
    <property type="match status" value="1"/>
</dbReference>
<evidence type="ECO:0000256" key="5">
    <source>
        <dbReference type="ARBA" id="ARBA00022927"/>
    </source>
</evidence>
<keyword evidence="8 9" id="KW-0472">Membrane</keyword>
<dbReference type="OrthoDB" id="9774769at2"/>
<dbReference type="Pfam" id="PF02355">
    <property type="entry name" value="SecD_SecF_C"/>
    <property type="match status" value="1"/>
</dbReference>
<comment type="subunit">
    <text evidence="9">Forms a complex with SecD. Part of the essential Sec protein translocation apparatus which comprises SecA, SecYEG and auxiliary proteins SecDF. Other proteins may also be involved.</text>
</comment>
<feature type="transmembrane region" description="Helical" evidence="9">
    <location>
        <begin position="348"/>
        <end position="369"/>
    </location>
</feature>
<name>A0A328C7X1_9DELT</name>
<dbReference type="GO" id="GO:0015450">
    <property type="term" value="F:protein-transporting ATPase activity"/>
    <property type="evidence" value="ECO:0007669"/>
    <property type="project" value="InterPro"/>
</dbReference>
<dbReference type="Gene3D" id="1.20.1640.10">
    <property type="entry name" value="Multidrug efflux transporter AcrB transmembrane domain"/>
    <property type="match status" value="1"/>
</dbReference>
<reference evidence="11 12" key="1">
    <citation type="submission" date="2018-05" db="EMBL/GenBank/DDBJ databases">
        <title>Lujinxingia marina gen. nov. sp. nov., a new facultative anaerobic member of the class Deltaproteobacteria, and proposal of Lujinxingaceae fam. nov.</title>
        <authorList>
            <person name="Li C.-M."/>
        </authorList>
    </citation>
    <scope>NUCLEOTIDE SEQUENCE [LARGE SCALE GENOMIC DNA]</scope>
    <source>
        <strain evidence="11 12">B210</strain>
    </source>
</reference>
<evidence type="ECO:0000256" key="2">
    <source>
        <dbReference type="ARBA" id="ARBA00022448"/>
    </source>
</evidence>
<dbReference type="InterPro" id="IPR005665">
    <property type="entry name" value="SecF_bac"/>
</dbReference>
<dbReference type="InterPro" id="IPR048634">
    <property type="entry name" value="SecD_SecF_C"/>
</dbReference>
<feature type="transmembrane region" description="Helical" evidence="9">
    <location>
        <begin position="21"/>
        <end position="40"/>
    </location>
</feature>
<dbReference type="GO" id="GO:0043952">
    <property type="term" value="P:protein transport by the Sec complex"/>
    <property type="evidence" value="ECO:0007669"/>
    <property type="project" value="UniProtKB-UniRule"/>
</dbReference>
<dbReference type="NCBIfam" id="TIGR00966">
    <property type="entry name" value="transloc_SecF"/>
    <property type="match status" value="1"/>
</dbReference>
<gene>
    <name evidence="9 11" type="primary">secF</name>
    <name evidence="11" type="ORF">DL240_05735</name>
</gene>
<dbReference type="InterPro" id="IPR022813">
    <property type="entry name" value="SecD/SecF_arch_bac"/>
</dbReference>
<proteinExistence type="inferred from homology"/>
<dbReference type="GO" id="GO:0065002">
    <property type="term" value="P:intracellular protein transmembrane transport"/>
    <property type="evidence" value="ECO:0007669"/>
    <property type="project" value="UniProtKB-UniRule"/>
</dbReference>
<dbReference type="GO" id="GO:0005886">
    <property type="term" value="C:plasma membrane"/>
    <property type="evidence" value="ECO:0007669"/>
    <property type="project" value="UniProtKB-SubCell"/>
</dbReference>
<evidence type="ECO:0000256" key="7">
    <source>
        <dbReference type="ARBA" id="ARBA00023010"/>
    </source>
</evidence>
<organism evidence="11 12">
    <name type="scientific">Lujinxingia litoralis</name>
    <dbReference type="NCBI Taxonomy" id="2211119"/>
    <lineage>
        <taxon>Bacteria</taxon>
        <taxon>Deltaproteobacteria</taxon>
        <taxon>Bradymonadales</taxon>
        <taxon>Lujinxingiaceae</taxon>
        <taxon>Lujinxingia</taxon>
    </lineage>
</organism>
<dbReference type="Proteomes" id="UP000249169">
    <property type="component" value="Unassembled WGS sequence"/>
</dbReference>
<evidence type="ECO:0000259" key="10">
    <source>
        <dbReference type="Pfam" id="PF02355"/>
    </source>
</evidence>
<comment type="function">
    <text evidence="9">Part of the Sec protein translocase complex. Interacts with the SecYEG preprotein conducting channel. SecDF uses the proton motive force (PMF) to complete protein translocation after the ATP-dependent function of SecA.</text>
</comment>
<dbReference type="PANTHER" id="PTHR30081:SF8">
    <property type="entry name" value="PROTEIN TRANSLOCASE SUBUNIT SECF"/>
    <property type="match status" value="1"/>
</dbReference>
<dbReference type="PANTHER" id="PTHR30081">
    <property type="entry name" value="PROTEIN-EXPORT MEMBRANE PROTEIN SEC"/>
    <property type="match status" value="1"/>
</dbReference>
<feature type="transmembrane region" description="Helical" evidence="9">
    <location>
        <begin position="321"/>
        <end position="342"/>
    </location>
</feature>
<dbReference type="HAMAP" id="MF_01464_B">
    <property type="entry name" value="SecF_B"/>
    <property type="match status" value="1"/>
</dbReference>
<dbReference type="NCBIfam" id="TIGR00916">
    <property type="entry name" value="2A0604s01"/>
    <property type="match status" value="1"/>
</dbReference>
<sequence>MKMLQIYPYDAQNDIIGKRKIAGIVSLVLMVASLVLLVTVGPKWGIDFRGGTELIIKVDPSVTDDEVREAAASIGLADATVQRYGSEDEGRFMVQTQEVSVVDEVKVAEIRTELEALGDLDAALWNEEQPDRMDLRFSQLKDIAQIEQAVMAAGLSRVTVEATGQEQEAFYTVRFQDLQNIIREGFASFFGDKFSASGGLERLETVGPRAGEQLRNSGLVSIIVALLAILIYIWFRFDIRYSPGAVGALIHDVTIALGLFVILQIEISLPIIAALLTIVGYSLNDTIVLFDRIREDLDRAGTKPLVQVVNEAMNETLSRTLITSLTTLLAVMMIAIIGTGLIQDFAVALIIGIIIGTYSSVFIASPLMIKMDGYLKERRKAQELIDKANAADGAAQ</sequence>
<evidence type="ECO:0000256" key="4">
    <source>
        <dbReference type="ARBA" id="ARBA00022692"/>
    </source>
</evidence>
<dbReference type="GO" id="GO:0006605">
    <property type="term" value="P:protein targeting"/>
    <property type="evidence" value="ECO:0007669"/>
    <property type="project" value="UniProtKB-UniRule"/>
</dbReference>
<comment type="caution">
    <text evidence="11">The sequence shown here is derived from an EMBL/GenBank/DDBJ whole genome shotgun (WGS) entry which is preliminary data.</text>
</comment>
<keyword evidence="3 9" id="KW-1003">Cell membrane</keyword>
<dbReference type="InterPro" id="IPR022646">
    <property type="entry name" value="SecD/SecF_CS"/>
</dbReference>
<accession>A0A328C7X1</accession>
<keyword evidence="2 9" id="KW-0813">Transport</keyword>
<keyword evidence="4 9" id="KW-0812">Transmembrane</keyword>
<keyword evidence="7 9" id="KW-0811">Translocation</keyword>
<dbReference type="PRINTS" id="PR01755">
    <property type="entry name" value="SECFTRNLCASE"/>
</dbReference>
<dbReference type="Pfam" id="PF07549">
    <property type="entry name" value="Sec_GG"/>
    <property type="match status" value="1"/>
</dbReference>
<evidence type="ECO:0000256" key="8">
    <source>
        <dbReference type="ARBA" id="ARBA00023136"/>
    </source>
</evidence>
<feature type="domain" description="Protein export membrane protein SecD/SecF C-terminal" evidence="10">
    <location>
        <begin position="201"/>
        <end position="371"/>
    </location>
</feature>
<dbReference type="InterPro" id="IPR022645">
    <property type="entry name" value="SecD/SecF_bac"/>
</dbReference>
<evidence type="ECO:0000313" key="11">
    <source>
        <dbReference type="EMBL" id="RAL23660.1"/>
    </source>
</evidence>
<evidence type="ECO:0000256" key="6">
    <source>
        <dbReference type="ARBA" id="ARBA00022989"/>
    </source>
</evidence>
<protein>
    <recommendedName>
        <fullName evidence="9">Protein-export membrane protein SecF</fullName>
    </recommendedName>
</protein>
<evidence type="ECO:0000313" key="12">
    <source>
        <dbReference type="Proteomes" id="UP000249169"/>
    </source>
</evidence>
<evidence type="ECO:0000256" key="3">
    <source>
        <dbReference type="ARBA" id="ARBA00022475"/>
    </source>
</evidence>
<feature type="transmembrane region" description="Helical" evidence="9">
    <location>
        <begin position="271"/>
        <end position="290"/>
    </location>
</feature>
<dbReference type="InterPro" id="IPR055344">
    <property type="entry name" value="SecD_SecF_C_bact"/>
</dbReference>
<feature type="transmembrane region" description="Helical" evidence="9">
    <location>
        <begin position="218"/>
        <end position="237"/>
    </location>
</feature>
<dbReference type="RefSeq" id="WP_111728918.1">
    <property type="nucleotide sequence ID" value="NZ_QHKO01000002.1"/>
</dbReference>
<keyword evidence="6 9" id="KW-1133">Transmembrane helix</keyword>
<comment type="similarity">
    <text evidence="9">Belongs to the SecD/SecF family. SecF subfamily.</text>
</comment>
<evidence type="ECO:0000256" key="9">
    <source>
        <dbReference type="HAMAP-Rule" id="MF_01464"/>
    </source>
</evidence>
<keyword evidence="5 9" id="KW-0653">Protein transport</keyword>
<dbReference type="EMBL" id="QHKO01000002">
    <property type="protein sequence ID" value="RAL23660.1"/>
    <property type="molecule type" value="Genomic_DNA"/>
</dbReference>
<evidence type="ECO:0000256" key="1">
    <source>
        <dbReference type="ARBA" id="ARBA00004651"/>
    </source>
</evidence>
<dbReference type="AlphaFoldDB" id="A0A328C7X1"/>
<comment type="subcellular location">
    <subcellularLocation>
        <location evidence="1 9">Cell membrane</location>
        <topology evidence="1 9">Multi-pass membrane protein</topology>
    </subcellularLocation>
</comment>
<keyword evidence="12" id="KW-1185">Reference proteome</keyword>